<gene>
    <name evidence="5" type="ORF">E8A74_27145</name>
</gene>
<dbReference type="InterPro" id="IPR024977">
    <property type="entry name" value="Apc4-like_WD40_dom"/>
</dbReference>
<feature type="domain" description="Anaphase-promoting complex subunit 4-like WD40" evidence="4">
    <location>
        <begin position="95"/>
        <end position="145"/>
    </location>
</feature>
<protein>
    <submittedName>
        <fullName evidence="5">WD40 repeat domain-containing protein</fullName>
    </submittedName>
</protein>
<evidence type="ECO:0000313" key="6">
    <source>
        <dbReference type="Proteomes" id="UP000309215"/>
    </source>
</evidence>
<keyword evidence="6" id="KW-1185">Reference proteome</keyword>
<dbReference type="Pfam" id="PF12894">
    <property type="entry name" value="ANAPC4_WD40"/>
    <property type="match status" value="1"/>
</dbReference>
<dbReference type="PROSITE" id="PS50082">
    <property type="entry name" value="WD_REPEATS_2"/>
    <property type="match status" value="3"/>
</dbReference>
<name>A0A4U1J7M7_9BACT</name>
<evidence type="ECO:0000256" key="3">
    <source>
        <dbReference type="PROSITE-ProRule" id="PRU00221"/>
    </source>
</evidence>
<dbReference type="PROSITE" id="PS50294">
    <property type="entry name" value="WD_REPEATS_REGION"/>
    <property type="match status" value="1"/>
</dbReference>
<proteinExistence type="predicted"/>
<dbReference type="PANTHER" id="PTHR19879:SF9">
    <property type="entry name" value="TRANSCRIPTION INITIATION FACTOR TFIID SUBUNIT 5"/>
    <property type="match status" value="1"/>
</dbReference>
<dbReference type="SMART" id="SM00320">
    <property type="entry name" value="WD40"/>
    <property type="match status" value="5"/>
</dbReference>
<dbReference type="InterPro" id="IPR001680">
    <property type="entry name" value="WD40_rpt"/>
</dbReference>
<feature type="repeat" description="WD" evidence="3">
    <location>
        <begin position="184"/>
        <end position="225"/>
    </location>
</feature>
<organism evidence="5 6">
    <name type="scientific">Polyangium fumosum</name>
    <dbReference type="NCBI Taxonomy" id="889272"/>
    <lineage>
        <taxon>Bacteria</taxon>
        <taxon>Pseudomonadati</taxon>
        <taxon>Myxococcota</taxon>
        <taxon>Polyangia</taxon>
        <taxon>Polyangiales</taxon>
        <taxon>Polyangiaceae</taxon>
        <taxon>Polyangium</taxon>
    </lineage>
</organism>
<comment type="caution">
    <text evidence="5">The sequence shown here is derived from an EMBL/GenBank/DDBJ whole genome shotgun (WGS) entry which is preliminary data.</text>
</comment>
<dbReference type="AlphaFoldDB" id="A0A4U1J7M7"/>
<dbReference type="OrthoDB" id="9765809at2"/>
<dbReference type="InterPro" id="IPR015943">
    <property type="entry name" value="WD40/YVTN_repeat-like_dom_sf"/>
</dbReference>
<keyword evidence="2" id="KW-0677">Repeat</keyword>
<evidence type="ECO:0000313" key="5">
    <source>
        <dbReference type="EMBL" id="TKD03190.1"/>
    </source>
</evidence>
<evidence type="ECO:0000256" key="1">
    <source>
        <dbReference type="ARBA" id="ARBA00022574"/>
    </source>
</evidence>
<evidence type="ECO:0000259" key="4">
    <source>
        <dbReference type="Pfam" id="PF12894"/>
    </source>
</evidence>
<dbReference type="EMBL" id="SSMQ01000031">
    <property type="protein sequence ID" value="TKD03190.1"/>
    <property type="molecule type" value="Genomic_DNA"/>
</dbReference>
<evidence type="ECO:0000256" key="2">
    <source>
        <dbReference type="ARBA" id="ARBA00022737"/>
    </source>
</evidence>
<keyword evidence="1 3" id="KW-0853">WD repeat</keyword>
<dbReference type="PANTHER" id="PTHR19879">
    <property type="entry name" value="TRANSCRIPTION INITIATION FACTOR TFIID"/>
    <property type="match status" value="1"/>
</dbReference>
<dbReference type="CDD" id="cd00200">
    <property type="entry name" value="WD40"/>
    <property type="match status" value="1"/>
</dbReference>
<dbReference type="PROSITE" id="PS00678">
    <property type="entry name" value="WD_REPEATS_1"/>
    <property type="match status" value="1"/>
</dbReference>
<feature type="repeat" description="WD" evidence="3">
    <location>
        <begin position="225"/>
        <end position="255"/>
    </location>
</feature>
<dbReference type="InterPro" id="IPR011047">
    <property type="entry name" value="Quinoprotein_ADH-like_sf"/>
</dbReference>
<feature type="repeat" description="WD" evidence="3">
    <location>
        <begin position="267"/>
        <end position="308"/>
    </location>
</feature>
<reference evidence="5 6" key="1">
    <citation type="submission" date="2019-04" db="EMBL/GenBank/DDBJ databases">
        <authorList>
            <person name="Li Y."/>
            <person name="Wang J."/>
        </authorList>
    </citation>
    <scope>NUCLEOTIDE SEQUENCE [LARGE SCALE GENOMIC DNA]</scope>
    <source>
        <strain evidence="5 6">DSM 14668</strain>
    </source>
</reference>
<accession>A0A4U1J7M7</accession>
<sequence length="755" mass="80171">MSEPQHARKATLDAYVTRQAATVGRAPVAEDVATIGPVGPFKGATGAASLGIIDDFSESYLGKGPGSVTFARDGRSLYFGRDDGKLRRLALPAGTLLWEQSESEYGRGILCVAVSPDGKRIAYARKSGDVRIADAETGKTLREIKGGNAFFELSFSKDGQLLAMGGQGGTRLLHLATMAETALAASHWTMSYSVAFAPEAPILAEGATGGKLRLWNMPSGLRAEHQHHRGDIHGVAWSPDGNRLATASEDKDVILCGLDPKDPILRLTGHTGLVFCVAWSPEGRRIASGSADRTIRIWDAHTGLPLARYEFPEDFAYRLAFSPDGVLLASTHPCTARVWNTQATLKAVAPAPRLLSAGPLAADLDPLPGALVALLRVNRSAPLSLLRELLALTAGQTSSPAAQRLARHPGTSALAALRWPPQARIALVLLLLRDSEDTSFAPPTDTSAAEIRFALIDALAGGASEPDAPPLPLAYLEHALDAVDDRLLALLGSLGPEACADDPTLPLVMLGRLAELAPRIALDRRLLALRIPAQSLGAAEARGPWLEPSGFSSSGHLLQLVPSQWALPDDLRQYRALAGGLLYRARFGREPPRLRPLVLVLDVSPTAFGPVEALLRQAAHALAASLLDVGLPAYFIAAGGNNEARAIAHRADLFEVLTARAREPVHTGQTMALAAELCTSLPMHGPLEPTIVLLSHPSFGEEDLDVPAPKDLAGFFVHYPGHPREPAWQRRCKRAVCLGPDDEGLLAAALGQVLA</sequence>
<dbReference type="Proteomes" id="UP000309215">
    <property type="component" value="Unassembled WGS sequence"/>
</dbReference>
<dbReference type="SUPFAM" id="SSF50998">
    <property type="entry name" value="Quinoprotein alcohol dehydrogenase-like"/>
    <property type="match status" value="1"/>
</dbReference>
<dbReference type="RefSeq" id="WP_136931987.1">
    <property type="nucleotide sequence ID" value="NZ_SSMQ01000031.1"/>
</dbReference>
<dbReference type="Gene3D" id="2.130.10.10">
    <property type="entry name" value="YVTN repeat-like/Quinoprotein amine dehydrogenase"/>
    <property type="match status" value="2"/>
</dbReference>
<dbReference type="InterPro" id="IPR019775">
    <property type="entry name" value="WD40_repeat_CS"/>
</dbReference>
<dbReference type="Pfam" id="PF00400">
    <property type="entry name" value="WD40"/>
    <property type="match status" value="2"/>
</dbReference>